<feature type="domain" description="Carbamoyltransferase" evidence="2">
    <location>
        <begin position="95"/>
        <end position="330"/>
    </location>
</feature>
<dbReference type="SUPFAM" id="SSF53067">
    <property type="entry name" value="Actin-like ATPase domain"/>
    <property type="match status" value="1"/>
</dbReference>
<gene>
    <name evidence="4" type="ORF">M72_08351</name>
</gene>
<dbReference type="InterPro" id="IPR031730">
    <property type="entry name" value="Carbam_trans_C"/>
</dbReference>
<evidence type="ECO:0000259" key="3">
    <source>
        <dbReference type="Pfam" id="PF16861"/>
    </source>
</evidence>
<dbReference type="InterPro" id="IPR038152">
    <property type="entry name" value="Carbam_trans_C_sf"/>
</dbReference>
<dbReference type="Gene3D" id="3.30.420.40">
    <property type="match status" value="2"/>
</dbReference>
<evidence type="ECO:0008006" key="6">
    <source>
        <dbReference type="Google" id="ProtNLM"/>
    </source>
</evidence>
<name>A0A0M6WTN8_9FIRM</name>
<protein>
    <recommendedName>
        <fullName evidence="6">Carbamoyltransferase</fullName>
    </recommendedName>
</protein>
<sequence>MNIVLGVHVKHDRSACIIIDGRVVVNIANERLDRVKYSDSPEIPYTAVDAVLKHCNIDISQVSCIGMSGAGIESEKVKQFYKDDFFAHYRCREIPFFFLSHHWAHAYSSFCSSTFSESLIFVADGGGDYIGDKQEAETLYYGSHGKIQPLAARTQDMVVRKMENPVNTIYPFMPDYVRNHQISIARKYAQITHLTGFAHGECGKTMGLASYGKSYFDYSQLDFRDLDFDLKYKDMLEEIYALHIMSGKSHRDFILKERANISATVQEFTECAIISLLKNYQTRYACENLCLAGGLFLNCLLNHKILCECNFKNVFIIPSAGDDGQALGSAYYAYMEMFGTQSDFHINLPYIGLDYTEQEIEDAIRLKNLSYKKYADGDLAKITAEYISQNKIVGMHRGRTELGPRALCHRSILANPTHPHMKDILNRRVKHREEFRPFAPTVAKEDQFKYFALRASSDYMLLAPVVREEYREKLSAVTHVDNTARVQAVSKKSDPFIHQLLLELKKVIGVSVVLNTSFNVAGEPIVESPQDALNTFLKTNIDVLVIGNCVVTKP</sequence>
<keyword evidence="5" id="KW-1185">Reference proteome</keyword>
<dbReference type="InterPro" id="IPR003696">
    <property type="entry name" value="Carbtransf_dom"/>
</dbReference>
<dbReference type="Pfam" id="PF02543">
    <property type="entry name" value="Carbam_trans_N"/>
    <property type="match status" value="1"/>
</dbReference>
<dbReference type="EMBL" id="CVRR01000033">
    <property type="protein sequence ID" value="CRL40113.1"/>
    <property type="molecule type" value="Genomic_DNA"/>
</dbReference>
<dbReference type="InterPro" id="IPR043129">
    <property type="entry name" value="ATPase_NBD"/>
</dbReference>
<dbReference type="CDD" id="cd24033">
    <property type="entry name" value="ASKHA_NBD_NodU_CmcH-like_N"/>
    <property type="match status" value="1"/>
</dbReference>
<dbReference type="RefSeq" id="WP_055068171.1">
    <property type="nucleotide sequence ID" value="NZ_CP173697.1"/>
</dbReference>
<dbReference type="Gene3D" id="3.90.870.20">
    <property type="entry name" value="Carbamoyltransferase, C-terminal domain"/>
    <property type="match status" value="1"/>
</dbReference>
<evidence type="ECO:0000256" key="1">
    <source>
        <dbReference type="ARBA" id="ARBA00006129"/>
    </source>
</evidence>
<reference evidence="5" key="1">
    <citation type="submission" date="2015-05" db="EMBL/GenBank/DDBJ databases">
        <authorList>
            <consortium name="Pathogen Informatics"/>
        </authorList>
    </citation>
    <scope>NUCLEOTIDE SEQUENCE [LARGE SCALE GENOMIC DNA]</scope>
    <source>
        <strain evidence="5">M72</strain>
    </source>
</reference>
<evidence type="ECO:0000313" key="5">
    <source>
        <dbReference type="Proteomes" id="UP000049979"/>
    </source>
</evidence>
<dbReference type="InterPro" id="IPR051338">
    <property type="entry name" value="NodU/CmcH_Carbamoyltrnsfr"/>
</dbReference>
<evidence type="ECO:0000313" key="4">
    <source>
        <dbReference type="EMBL" id="CRL40113.1"/>
    </source>
</evidence>
<dbReference type="PANTHER" id="PTHR34847:SF1">
    <property type="entry name" value="NODULATION PROTEIN U"/>
    <property type="match status" value="1"/>
</dbReference>
<dbReference type="Pfam" id="PF16861">
    <property type="entry name" value="Carbam_trans_C"/>
    <property type="match status" value="1"/>
</dbReference>
<dbReference type="AlphaFoldDB" id="A0A0M6WTN8"/>
<evidence type="ECO:0000259" key="2">
    <source>
        <dbReference type="Pfam" id="PF02543"/>
    </source>
</evidence>
<accession>A0A0M6WTN8</accession>
<dbReference type="GO" id="GO:0003824">
    <property type="term" value="F:catalytic activity"/>
    <property type="evidence" value="ECO:0007669"/>
    <property type="project" value="InterPro"/>
</dbReference>
<proteinExistence type="inferred from homology"/>
<dbReference type="PANTHER" id="PTHR34847">
    <property type="entry name" value="NODULATION PROTEIN U"/>
    <property type="match status" value="1"/>
</dbReference>
<feature type="domain" description="Carbamoyltransferase C-terminal" evidence="3">
    <location>
        <begin position="384"/>
        <end position="553"/>
    </location>
</feature>
<comment type="similarity">
    <text evidence="1">Belongs to the NodU/CmcH family.</text>
</comment>
<dbReference type="Proteomes" id="UP000049979">
    <property type="component" value="Unassembled WGS sequence"/>
</dbReference>
<organism evidence="4 5">
    <name type="scientific">Roseburia faecis</name>
    <dbReference type="NCBI Taxonomy" id="301302"/>
    <lineage>
        <taxon>Bacteria</taxon>
        <taxon>Bacillati</taxon>
        <taxon>Bacillota</taxon>
        <taxon>Clostridia</taxon>
        <taxon>Lachnospirales</taxon>
        <taxon>Lachnospiraceae</taxon>
        <taxon>Roseburia</taxon>
    </lineage>
</organism>